<evidence type="ECO:0000256" key="4">
    <source>
        <dbReference type="ARBA" id="ARBA00022827"/>
    </source>
</evidence>
<dbReference type="GO" id="GO:0050660">
    <property type="term" value="F:flavin adenine dinucleotide binding"/>
    <property type="evidence" value="ECO:0007669"/>
    <property type="project" value="TreeGrafter"/>
</dbReference>
<keyword evidence="6" id="KW-1133">Transmembrane helix</keyword>
<dbReference type="Pfam" id="PF03275">
    <property type="entry name" value="GLF"/>
    <property type="match status" value="1"/>
</dbReference>
<dbReference type="InterPro" id="IPR004379">
    <property type="entry name" value="UDP-GALP_mutase"/>
</dbReference>
<evidence type="ECO:0000259" key="7">
    <source>
        <dbReference type="SMART" id="SM00672"/>
    </source>
</evidence>
<evidence type="ECO:0000256" key="1">
    <source>
        <dbReference type="ARBA" id="ARBA00001974"/>
    </source>
</evidence>
<comment type="cofactor">
    <cofactor evidence="1">
        <name>FAD</name>
        <dbReference type="ChEBI" id="CHEBI:57692"/>
    </cofactor>
</comment>
<dbReference type="SMART" id="SM00672">
    <property type="entry name" value="CAP10"/>
    <property type="match status" value="1"/>
</dbReference>
<dbReference type="InterPro" id="IPR006598">
    <property type="entry name" value="CAP10"/>
</dbReference>
<dbReference type="InterPro" id="IPR015899">
    <property type="entry name" value="UDP-GalPyranose_mutase_C"/>
</dbReference>
<feature type="transmembrane region" description="Helical" evidence="6">
    <location>
        <begin position="12"/>
        <end position="34"/>
    </location>
</feature>
<protein>
    <recommendedName>
        <fullName evidence="7">Glycosyl transferase CAP10 domain-containing protein</fullName>
    </recommendedName>
</protein>
<sequence>MRGEMPGKGRELLRRKGLVILPLIGSLTVLYGVLPTLDLQTGDQSQLLNIPLLLPACGSRAVANACYISFVTCKELSKQDHDRKNSQSDACKCFLRNGCSAECNHAIHQTSTTSSLSGCDFFLTQQAVNSGGMIGQRSTFANETKEVALKDSSLTDAKAIQERTYTRYSKQITQNEKQNDQHARSGHERFTNMYNYWKQNGSSSPAFHACVVGAGLSGSVIAQRYASLFPDRKVLILDKRSHVGGNCFDYVDAKTGIRIHKYGPHLFHTKHQRVWDYVNSEEFQKKGAGKWIRWDHEVRAAVDMNSTSMQETTFVPVPINGISLNILFGLNLSNDAEVTAWLESHRPRNEERCSDSTESSAAQGRKCQNAEDQCISRVGRDLYQLIFKAYTEKQWGRNVSEMDPEVTARIPVHANFDSRYFQDPYQALPQGGYTKFVHAMLNHSSITILLEVNFFEFRDILEDRNYCSELFFTGPIDSYFNEHLGKLEYRSLHFSQKVFFDVGETSYVQPTSVVNHPSPNVRYTRSVEYKQFLRQKSNHSIVVYEYGTNYIAGVNEPYYPVPNKENRKLFRRYQDLSKTLEILNKSNGKSKVHFVGRLANYKYFNMDQAILNALNLFDKLYQKTRKIHEETDILGLGENQMQKGMQMVGQRNIIEWKHPFQRIVLSQAKARSHLIRTLSPPESGISLIVANGKIVDVRDGDGFIHYMRKAQYIYFFKLLLEKYSNVLPNKFYININLSDHPKEGYLNFCRLLANSAQFLIPNSRFVLDEVVSGFNDYENYGHSPKNLQAEQIKKRINVFTYSQAVQKLREMDVVPFENKIPKIYTSTIPHPAKVDYFHYAVDNTDICSGYVFTGAPFGLVSLHQDAYVRLKEKGMAGDHVKHDFVEHLKYKYLLYNDGNSLSDRTRILLPIHAVMIRRRGSAYEEFYTDKLKENIHYVGYQNTAELRAIISRLESFPLLSKKIIQENQEFVDEQLNFNNVLEYTAHLLHELLVN</sequence>
<feature type="domain" description="Glycosyl transferase CAP10" evidence="7">
    <location>
        <begin position="765"/>
        <end position="994"/>
    </location>
</feature>
<dbReference type="NCBIfam" id="TIGR00031">
    <property type="entry name" value="UDP-GALP_mutase"/>
    <property type="match status" value="1"/>
</dbReference>
<keyword evidence="3" id="KW-0285">Flavoprotein</keyword>
<evidence type="ECO:0000256" key="5">
    <source>
        <dbReference type="ARBA" id="ARBA00023235"/>
    </source>
</evidence>
<dbReference type="SUPFAM" id="SSF54373">
    <property type="entry name" value="FAD-linked reductases, C-terminal domain"/>
    <property type="match status" value="1"/>
</dbReference>
<organism evidence="8">
    <name type="scientific">Hanusia phi</name>
    <dbReference type="NCBI Taxonomy" id="3032"/>
    <lineage>
        <taxon>Eukaryota</taxon>
        <taxon>Cryptophyceae</taxon>
        <taxon>Pyrenomonadales</taxon>
        <taxon>Geminigeraceae</taxon>
        <taxon>Hanusia</taxon>
    </lineage>
</organism>
<dbReference type="Pfam" id="PF05686">
    <property type="entry name" value="Glyco_transf_90"/>
    <property type="match status" value="1"/>
</dbReference>
<accession>A0A7S0NBV3</accession>
<dbReference type="GO" id="GO:0008767">
    <property type="term" value="F:UDP-galactopyranose mutase activity"/>
    <property type="evidence" value="ECO:0007669"/>
    <property type="project" value="InterPro"/>
</dbReference>
<comment type="similarity">
    <text evidence="2">Belongs to the UDP-galactopyranose/dTDP-fucopyranose mutase family.</text>
</comment>
<dbReference type="PANTHER" id="PTHR21197">
    <property type="entry name" value="UDP-GALACTOPYRANOSE MUTASE"/>
    <property type="match status" value="1"/>
</dbReference>
<dbReference type="PANTHER" id="PTHR21197:SF0">
    <property type="entry name" value="UDP-GALACTOPYRANOSE MUTASE"/>
    <property type="match status" value="1"/>
</dbReference>
<gene>
    <name evidence="8" type="ORF">HPHI1048_LOCUS21858</name>
</gene>
<dbReference type="Pfam" id="PF13450">
    <property type="entry name" value="NAD_binding_8"/>
    <property type="match status" value="1"/>
</dbReference>
<keyword evidence="4" id="KW-0274">FAD</keyword>
<dbReference type="Gene3D" id="3.40.50.720">
    <property type="entry name" value="NAD(P)-binding Rossmann-like Domain"/>
    <property type="match status" value="3"/>
</dbReference>
<proteinExistence type="inferred from homology"/>
<reference evidence="8" key="1">
    <citation type="submission" date="2021-01" db="EMBL/GenBank/DDBJ databases">
        <authorList>
            <person name="Corre E."/>
            <person name="Pelletier E."/>
            <person name="Niang G."/>
            <person name="Scheremetjew M."/>
            <person name="Finn R."/>
            <person name="Kale V."/>
            <person name="Holt S."/>
            <person name="Cochrane G."/>
            <person name="Meng A."/>
            <person name="Brown T."/>
            <person name="Cohen L."/>
        </authorList>
    </citation>
    <scope>NUCLEOTIDE SEQUENCE</scope>
    <source>
        <strain evidence="8">CCMP325</strain>
    </source>
</reference>
<keyword evidence="6" id="KW-0812">Transmembrane</keyword>
<keyword evidence="6" id="KW-0472">Membrane</keyword>
<dbReference type="SUPFAM" id="SSF51971">
    <property type="entry name" value="Nucleotide-binding domain"/>
    <property type="match status" value="1"/>
</dbReference>
<evidence type="ECO:0000313" key="8">
    <source>
        <dbReference type="EMBL" id="CAD8505047.1"/>
    </source>
</evidence>
<evidence type="ECO:0000256" key="2">
    <source>
        <dbReference type="ARBA" id="ARBA00009321"/>
    </source>
</evidence>
<name>A0A7S0NBV3_9CRYP</name>
<keyword evidence="5" id="KW-0413">Isomerase</keyword>
<evidence type="ECO:0000256" key="3">
    <source>
        <dbReference type="ARBA" id="ARBA00022630"/>
    </source>
</evidence>
<dbReference type="AlphaFoldDB" id="A0A7S0NBV3"/>
<evidence type="ECO:0000256" key="6">
    <source>
        <dbReference type="SAM" id="Phobius"/>
    </source>
</evidence>
<dbReference type="EMBL" id="HBEO01032268">
    <property type="protein sequence ID" value="CAD8505047.1"/>
    <property type="molecule type" value="Transcribed_RNA"/>
</dbReference>